<dbReference type="AlphaFoldDB" id="A0A6I2UYJ7"/>
<accession>A0A6I2UYJ7</accession>
<keyword evidence="2" id="KW-1185">Reference proteome</keyword>
<protein>
    <recommendedName>
        <fullName evidence="3">Catalase</fullName>
    </recommendedName>
</protein>
<proteinExistence type="predicted"/>
<organism evidence="1 2">
    <name type="scientific">Selenomonas montiformis</name>
    <dbReference type="NCBI Taxonomy" id="2652285"/>
    <lineage>
        <taxon>Bacteria</taxon>
        <taxon>Bacillati</taxon>
        <taxon>Bacillota</taxon>
        <taxon>Negativicutes</taxon>
        <taxon>Selenomonadales</taxon>
        <taxon>Selenomonadaceae</taxon>
        <taxon>Selenomonas</taxon>
    </lineage>
</organism>
<comment type="caution">
    <text evidence="1">The sequence shown here is derived from an EMBL/GenBank/DDBJ whole genome shotgun (WGS) entry which is preliminary data.</text>
</comment>
<evidence type="ECO:0000313" key="2">
    <source>
        <dbReference type="Proteomes" id="UP000430222"/>
    </source>
</evidence>
<dbReference type="Proteomes" id="UP000430222">
    <property type="component" value="Unassembled WGS sequence"/>
</dbReference>
<sequence>MNLFQRAVGHTRMILRHKYWVFHFCRIAGIPWQGIMHDWSKFSPMEFRESVRYYNGVCSPIKVCKERNHGRSLAWIHHHGRNLHHYEAWWDNFDRGAHPTDMPYRYAAEMICDFLGAGKAYGRSSFTFQAEYEWWKRKREDGIGMSPSMQAFVETVLSRLAASNDLSVLRPPSLRAIYRETVQSDSAVRCPDGPSLN</sequence>
<evidence type="ECO:0000313" key="1">
    <source>
        <dbReference type="EMBL" id="MSV25499.1"/>
    </source>
</evidence>
<name>A0A6I2UYJ7_9FIRM</name>
<reference evidence="1 2" key="1">
    <citation type="submission" date="2019-08" db="EMBL/GenBank/DDBJ databases">
        <title>In-depth cultivation of the pig gut microbiome towards novel bacterial diversity and tailored functional studies.</title>
        <authorList>
            <person name="Wylensek D."/>
            <person name="Hitch T.C.A."/>
            <person name="Clavel T."/>
        </authorList>
    </citation>
    <scope>NUCLEOTIDE SEQUENCE [LARGE SCALE GENOMIC DNA]</scope>
    <source>
        <strain evidence="2">WCA-380-WT-3B3</strain>
    </source>
</reference>
<dbReference type="RefSeq" id="WP_328597703.1">
    <property type="nucleotide sequence ID" value="NZ_JBQHVT010000015.1"/>
</dbReference>
<dbReference type="Pfam" id="PF18907">
    <property type="entry name" value="DUF5662"/>
    <property type="match status" value="1"/>
</dbReference>
<dbReference type="InterPro" id="IPR043721">
    <property type="entry name" value="DUF5662"/>
</dbReference>
<evidence type="ECO:0008006" key="3">
    <source>
        <dbReference type="Google" id="ProtNLM"/>
    </source>
</evidence>
<dbReference type="EMBL" id="VUNL01000011">
    <property type="protein sequence ID" value="MSV25499.1"/>
    <property type="molecule type" value="Genomic_DNA"/>
</dbReference>
<gene>
    <name evidence="1" type="ORF">FYJ78_09985</name>
</gene>